<evidence type="ECO:0000313" key="11">
    <source>
        <dbReference type="EMBL" id="KAG2190968.1"/>
    </source>
</evidence>
<protein>
    <recommendedName>
        <fullName evidence="1">RNA-directed DNA polymerase</fullName>
        <ecNumber evidence="1">2.7.7.49</ecNumber>
    </recommendedName>
</protein>
<dbReference type="CDD" id="cd01647">
    <property type="entry name" value="RT_LTR"/>
    <property type="match status" value="1"/>
</dbReference>
<dbReference type="Gene3D" id="3.30.70.270">
    <property type="match status" value="2"/>
</dbReference>
<dbReference type="AlphaFoldDB" id="A0A8H7QEE6"/>
<keyword evidence="5" id="KW-0645">Protease</keyword>
<dbReference type="InterPro" id="IPR041373">
    <property type="entry name" value="RT_RNaseH"/>
</dbReference>
<dbReference type="EC" id="2.7.7.49" evidence="1"/>
<keyword evidence="8" id="KW-0695">RNA-directed DNA polymerase</keyword>
<dbReference type="InterPro" id="IPR001969">
    <property type="entry name" value="Aspartic_peptidase_AS"/>
</dbReference>
<evidence type="ECO:0000256" key="3">
    <source>
        <dbReference type="ARBA" id="ARBA00022695"/>
    </source>
</evidence>
<name>A0A8H7QEE6_9FUNG</name>
<dbReference type="InterPro" id="IPR050951">
    <property type="entry name" value="Retrovirus_Pol_polyprotein"/>
</dbReference>
<evidence type="ECO:0000259" key="10">
    <source>
        <dbReference type="PROSITE" id="PS50878"/>
    </source>
</evidence>
<dbReference type="SUPFAM" id="SSF50630">
    <property type="entry name" value="Acid proteases"/>
    <property type="match status" value="1"/>
</dbReference>
<evidence type="ECO:0000256" key="2">
    <source>
        <dbReference type="ARBA" id="ARBA00022679"/>
    </source>
</evidence>
<evidence type="ECO:0000256" key="4">
    <source>
        <dbReference type="ARBA" id="ARBA00022722"/>
    </source>
</evidence>
<dbReference type="InterPro" id="IPR000477">
    <property type="entry name" value="RT_dom"/>
</dbReference>
<dbReference type="Gene3D" id="3.10.10.10">
    <property type="entry name" value="HIV Type 1 Reverse Transcriptase, subunit A, domain 1"/>
    <property type="match status" value="1"/>
</dbReference>
<keyword evidence="4" id="KW-0540">Nuclease</keyword>
<organism evidence="11 12">
    <name type="scientific">Mucor saturninus</name>
    <dbReference type="NCBI Taxonomy" id="64648"/>
    <lineage>
        <taxon>Eukaryota</taxon>
        <taxon>Fungi</taxon>
        <taxon>Fungi incertae sedis</taxon>
        <taxon>Mucoromycota</taxon>
        <taxon>Mucoromycotina</taxon>
        <taxon>Mucoromycetes</taxon>
        <taxon>Mucorales</taxon>
        <taxon>Mucorineae</taxon>
        <taxon>Mucoraceae</taxon>
        <taxon>Mucor</taxon>
    </lineage>
</organism>
<dbReference type="FunFam" id="3.30.70.270:FF:000020">
    <property type="entry name" value="Transposon Tf2-6 polyprotein-like Protein"/>
    <property type="match status" value="1"/>
</dbReference>
<proteinExistence type="predicted"/>
<dbReference type="GO" id="GO:0003964">
    <property type="term" value="F:RNA-directed DNA polymerase activity"/>
    <property type="evidence" value="ECO:0007669"/>
    <property type="project" value="UniProtKB-KW"/>
</dbReference>
<evidence type="ECO:0000256" key="7">
    <source>
        <dbReference type="ARBA" id="ARBA00022801"/>
    </source>
</evidence>
<dbReference type="PROSITE" id="PS50878">
    <property type="entry name" value="RT_POL"/>
    <property type="match status" value="1"/>
</dbReference>
<dbReference type="CDD" id="cd09274">
    <property type="entry name" value="RNase_HI_RT_Ty3"/>
    <property type="match status" value="1"/>
</dbReference>
<reference evidence="11" key="1">
    <citation type="submission" date="2020-12" db="EMBL/GenBank/DDBJ databases">
        <title>Metabolic potential, ecology and presence of endohyphal bacteria is reflected in genomic diversity of Mucoromycotina.</title>
        <authorList>
            <person name="Muszewska A."/>
            <person name="Okrasinska A."/>
            <person name="Steczkiewicz K."/>
            <person name="Drgas O."/>
            <person name="Orlowska M."/>
            <person name="Perlinska-Lenart U."/>
            <person name="Aleksandrzak-Piekarczyk T."/>
            <person name="Szatraj K."/>
            <person name="Zielenkiewicz U."/>
            <person name="Pilsyk S."/>
            <person name="Malc E."/>
            <person name="Mieczkowski P."/>
            <person name="Kruszewska J.S."/>
            <person name="Biernat P."/>
            <person name="Pawlowska J."/>
        </authorList>
    </citation>
    <scope>NUCLEOTIDE SEQUENCE</scope>
    <source>
        <strain evidence="11">WA0000017839</strain>
    </source>
</reference>
<dbReference type="InterPro" id="IPR043502">
    <property type="entry name" value="DNA/RNA_pol_sf"/>
</dbReference>
<dbReference type="Pfam" id="PF13650">
    <property type="entry name" value="Asp_protease_2"/>
    <property type="match status" value="1"/>
</dbReference>
<evidence type="ECO:0000313" key="12">
    <source>
        <dbReference type="Proteomes" id="UP000603453"/>
    </source>
</evidence>
<evidence type="ECO:0000256" key="1">
    <source>
        <dbReference type="ARBA" id="ARBA00012493"/>
    </source>
</evidence>
<evidence type="ECO:0000256" key="9">
    <source>
        <dbReference type="SAM" id="MobiDB-lite"/>
    </source>
</evidence>
<dbReference type="InterPro" id="IPR043128">
    <property type="entry name" value="Rev_trsase/Diguanyl_cyclase"/>
</dbReference>
<comment type="caution">
    <text evidence="11">The sequence shown here is derived from an EMBL/GenBank/DDBJ whole genome shotgun (WGS) entry which is preliminary data.</text>
</comment>
<evidence type="ECO:0000256" key="5">
    <source>
        <dbReference type="ARBA" id="ARBA00022750"/>
    </source>
</evidence>
<dbReference type="InterPro" id="IPR021109">
    <property type="entry name" value="Peptidase_aspartic_dom_sf"/>
</dbReference>
<feature type="compositionally biased region" description="Basic residues" evidence="9">
    <location>
        <begin position="89"/>
        <end position="100"/>
    </location>
</feature>
<dbReference type="PROSITE" id="PS00141">
    <property type="entry name" value="ASP_PROTEASE"/>
    <property type="match status" value="1"/>
</dbReference>
<evidence type="ECO:0000256" key="8">
    <source>
        <dbReference type="ARBA" id="ARBA00022918"/>
    </source>
</evidence>
<accession>A0A8H7QEE6</accession>
<dbReference type="GO" id="GO:0004519">
    <property type="term" value="F:endonuclease activity"/>
    <property type="evidence" value="ECO:0007669"/>
    <property type="project" value="UniProtKB-KW"/>
</dbReference>
<dbReference type="Pfam" id="PF00078">
    <property type="entry name" value="RVT_1"/>
    <property type="match status" value="1"/>
</dbReference>
<keyword evidence="12" id="KW-1185">Reference proteome</keyword>
<gene>
    <name evidence="11" type="ORF">INT47_007113</name>
</gene>
<dbReference type="OrthoDB" id="5920460at2759"/>
<dbReference type="EMBL" id="JAEPRD010000501">
    <property type="protein sequence ID" value="KAG2190968.1"/>
    <property type="molecule type" value="Genomic_DNA"/>
</dbReference>
<keyword evidence="5" id="KW-0064">Aspartyl protease</keyword>
<dbReference type="Gene3D" id="2.40.70.10">
    <property type="entry name" value="Acid Proteases"/>
    <property type="match status" value="1"/>
</dbReference>
<dbReference type="PANTHER" id="PTHR37984">
    <property type="entry name" value="PROTEIN CBG26694"/>
    <property type="match status" value="1"/>
</dbReference>
<feature type="compositionally biased region" description="Polar residues" evidence="9">
    <location>
        <begin position="56"/>
        <end position="66"/>
    </location>
</feature>
<dbReference type="Pfam" id="PF17917">
    <property type="entry name" value="RT_RNaseH"/>
    <property type="match status" value="1"/>
</dbReference>
<keyword evidence="2" id="KW-0808">Transferase</keyword>
<feature type="domain" description="Reverse transcriptase" evidence="10">
    <location>
        <begin position="458"/>
        <end position="637"/>
    </location>
</feature>
<evidence type="ECO:0000256" key="6">
    <source>
        <dbReference type="ARBA" id="ARBA00022759"/>
    </source>
</evidence>
<dbReference type="GO" id="GO:0006508">
    <property type="term" value="P:proteolysis"/>
    <property type="evidence" value="ECO:0007669"/>
    <property type="project" value="InterPro"/>
</dbReference>
<keyword evidence="7" id="KW-0378">Hydrolase</keyword>
<dbReference type="GO" id="GO:0004190">
    <property type="term" value="F:aspartic-type endopeptidase activity"/>
    <property type="evidence" value="ECO:0007669"/>
    <property type="project" value="UniProtKB-KW"/>
</dbReference>
<keyword evidence="6" id="KW-0255">Endonuclease</keyword>
<dbReference type="CDD" id="cd00303">
    <property type="entry name" value="retropepsin_like"/>
    <property type="match status" value="1"/>
</dbReference>
<dbReference type="PANTHER" id="PTHR37984:SF5">
    <property type="entry name" value="PROTEIN NYNRIN-LIKE"/>
    <property type="match status" value="1"/>
</dbReference>
<dbReference type="SUPFAM" id="SSF56672">
    <property type="entry name" value="DNA/RNA polymerases"/>
    <property type="match status" value="1"/>
</dbReference>
<keyword evidence="3" id="KW-0548">Nucleotidyltransferase</keyword>
<feature type="region of interest" description="Disordered" evidence="9">
    <location>
        <begin position="42"/>
        <end position="100"/>
    </location>
</feature>
<dbReference type="Proteomes" id="UP000603453">
    <property type="component" value="Unassembled WGS sequence"/>
</dbReference>
<sequence>MVESMPVYAAEHVKVGEPSTPRKPYARRKGKAPETMVPIPFAPLNPQPLPTLQQQSHHQGQFNTHPAQPVHGQEDVHMRPVQGGSTQPRRPRQPPRHLPVKLHRKDVWEKLKNVDAGLSVADWLLLDRTASKDVKDGLRFLTGRKKKVPALGVNLVQHQEDSSEESASFYSDDWESQSVVSDEVNFGSDSELDGYDSDDTVYSYKYDYQDFASSQPLRAPITINDQVLPAIFDSGASVSVISKTLAVKLGLVPNGDRLPLSSLDGQAHPPCDITVNVPIRVAGKLRPDTMCIKEGPGNQDLCLLGMTWFRKYGIQLRLKDGCIIIPTKHGASSVELQGQTREFGMSGVGAPIYSINVRKESVVGGRAHVKDTLQEEKLLDYVEEVMSVSEKEEEVLPQGIASVVEAHQDAFVENSGLGRVNLLDHEIPVTTSEPIRSRPYRLTWEEDESLKRELDNLLALGLIRPSRGLWTSPVFFVRKRDNTLRLVVDYRKLNQVTIKDAFPLPHIDDLLDSLGGSSLFSTLDAASGYWQVPVAEESIERTGFVTRQGTFEFTVMPFGLTSAPSTFQRTMSMILGEYIGDFVYVFIDDVIIFSKTLAEHEVHLSLVFEACKKANLKLKRSKCFFAQPSVEYLGHVVSGSGLSPCSRNVEKLLALVVPRNTNEVHTFLGMAGYYRRFVHDYAKVAQPLVKMLKKNVSFVWGPEQETAFLALRAALVSPPILAFPDRQQVQILTTDASTRGLGAVLSQAPEDSLEDETVISYGSRGLRGSEKNYAATHLEALALIWGVVRYRHYLAGRHFILRTDHAALVYIIKNPNPSPKLSRWAAALMEYDFTLKHQPGRDNPADALSRLLPL</sequence>